<evidence type="ECO:0000256" key="1">
    <source>
        <dbReference type="SAM" id="MobiDB-lite"/>
    </source>
</evidence>
<evidence type="ECO:0000313" key="3">
    <source>
        <dbReference type="EMBL" id="MBU8868562.1"/>
    </source>
</evidence>
<dbReference type="RefSeq" id="WP_216926682.1">
    <property type="nucleotide sequence ID" value="NZ_JAHOPC010000015.1"/>
</dbReference>
<feature type="region of interest" description="Disordered" evidence="1">
    <location>
        <begin position="27"/>
        <end position="62"/>
    </location>
</feature>
<dbReference type="EMBL" id="JAHOPC010000015">
    <property type="protein sequence ID" value="MBU8868562.1"/>
    <property type="molecule type" value="Genomic_DNA"/>
</dbReference>
<name>A0ABS6IB27_9MICC</name>
<feature type="signal peptide" evidence="2">
    <location>
        <begin position="1"/>
        <end position="22"/>
    </location>
</feature>
<reference evidence="3 4" key="1">
    <citation type="submission" date="2021-06" db="EMBL/GenBank/DDBJ databases">
        <authorList>
            <person name="Jeong J.W."/>
        </authorList>
    </citation>
    <scope>NUCLEOTIDE SEQUENCE [LARGE SCALE GENOMIC DNA]</scope>
    <source>
        <strain evidence="3 4">MMS21-TAE1-1</strain>
    </source>
</reference>
<gene>
    <name evidence="3" type="ORF">KSW38_19910</name>
</gene>
<keyword evidence="2" id="KW-0732">Signal</keyword>
<organism evidence="3 4">
    <name type="scientific">Paenarthrobacter aromaticivorans</name>
    <dbReference type="NCBI Taxonomy" id="2849150"/>
    <lineage>
        <taxon>Bacteria</taxon>
        <taxon>Bacillati</taxon>
        <taxon>Actinomycetota</taxon>
        <taxon>Actinomycetes</taxon>
        <taxon>Micrococcales</taxon>
        <taxon>Micrococcaceae</taxon>
        <taxon>Paenarthrobacter</taxon>
    </lineage>
</organism>
<accession>A0ABS6IB27</accession>
<evidence type="ECO:0000256" key="2">
    <source>
        <dbReference type="SAM" id="SignalP"/>
    </source>
</evidence>
<sequence length="386" mass="41732">MKKLVQFTLFLALVAFAPSCTAALPETERSTPAASSPADDKLQDPVALGGWGPERPTFRQDSPADYITLNSLTKSSWGDERNFLQVKNKDSPNSEYTDDLEVAVGKTYTAILMYRNAASSRIATPAENTAMRVMAPGSIKGAGEINGFLQASNSNPLEVWDSVVIRLTDPASEVALRYVPGSAVIHSRGRVNGLPLPDELYTTGTPIGCDQLDGRLFGGEETCTGYVTFDFILDQPNFTVTTLGKSPQNHELTPSISARVGDTLEMRGEYKNTGTTLQNDVVMDLNLPAGMEMVSNNMKIANSATDGTYKSVSEQTANTLLPGILNIGSYKPGGSCYIKFSVTIHDVPGYDFATSGQVYRYPEIYVHTNNGSKVSFLRVKVLGPLQ</sequence>
<comment type="caution">
    <text evidence="3">The sequence shown here is derived from an EMBL/GenBank/DDBJ whole genome shotgun (WGS) entry which is preliminary data.</text>
</comment>
<protein>
    <recommendedName>
        <fullName evidence="5">DUF11 domain-containing protein</fullName>
    </recommendedName>
</protein>
<evidence type="ECO:0008006" key="5">
    <source>
        <dbReference type="Google" id="ProtNLM"/>
    </source>
</evidence>
<dbReference type="Proteomes" id="UP000824166">
    <property type="component" value="Unassembled WGS sequence"/>
</dbReference>
<keyword evidence="4" id="KW-1185">Reference proteome</keyword>
<feature type="chain" id="PRO_5047291277" description="DUF11 domain-containing protein" evidence="2">
    <location>
        <begin position="23"/>
        <end position="386"/>
    </location>
</feature>
<proteinExistence type="predicted"/>
<evidence type="ECO:0000313" key="4">
    <source>
        <dbReference type="Proteomes" id="UP000824166"/>
    </source>
</evidence>